<dbReference type="AlphaFoldDB" id="A0A9P7ETB7"/>
<feature type="compositionally biased region" description="Polar residues" evidence="1">
    <location>
        <begin position="322"/>
        <end position="334"/>
    </location>
</feature>
<dbReference type="GeneID" id="64704723"/>
<keyword evidence="3" id="KW-1185">Reference proteome</keyword>
<dbReference type="OrthoDB" id="3223825at2759"/>
<reference evidence="2" key="1">
    <citation type="journal article" date="2020" name="New Phytol.">
        <title>Comparative genomics reveals dynamic genome evolution in host specialist ectomycorrhizal fungi.</title>
        <authorList>
            <person name="Lofgren L.A."/>
            <person name="Nguyen N.H."/>
            <person name="Vilgalys R."/>
            <person name="Ruytinx J."/>
            <person name="Liao H.L."/>
            <person name="Branco S."/>
            <person name="Kuo A."/>
            <person name="LaButti K."/>
            <person name="Lipzen A."/>
            <person name="Andreopoulos W."/>
            <person name="Pangilinan J."/>
            <person name="Riley R."/>
            <person name="Hundley H."/>
            <person name="Na H."/>
            <person name="Barry K."/>
            <person name="Grigoriev I.V."/>
            <person name="Stajich J.E."/>
            <person name="Kennedy P.G."/>
        </authorList>
    </citation>
    <scope>NUCLEOTIDE SEQUENCE</scope>
    <source>
        <strain evidence="2">FC423</strain>
    </source>
</reference>
<dbReference type="InterPro" id="IPR040521">
    <property type="entry name" value="KDZ"/>
</dbReference>
<feature type="region of interest" description="Disordered" evidence="1">
    <location>
        <begin position="296"/>
        <end position="341"/>
    </location>
</feature>
<gene>
    <name evidence="2" type="ORF">F5147DRAFT_780519</name>
</gene>
<comment type="caution">
    <text evidence="2">The sequence shown here is derived from an EMBL/GenBank/DDBJ whole genome shotgun (WGS) entry which is preliminary data.</text>
</comment>
<organism evidence="2 3">
    <name type="scientific">Suillus discolor</name>
    <dbReference type="NCBI Taxonomy" id="1912936"/>
    <lineage>
        <taxon>Eukaryota</taxon>
        <taxon>Fungi</taxon>
        <taxon>Dikarya</taxon>
        <taxon>Basidiomycota</taxon>
        <taxon>Agaricomycotina</taxon>
        <taxon>Agaricomycetes</taxon>
        <taxon>Agaricomycetidae</taxon>
        <taxon>Boletales</taxon>
        <taxon>Suillineae</taxon>
        <taxon>Suillaceae</taxon>
        <taxon>Suillus</taxon>
    </lineage>
</organism>
<dbReference type="EMBL" id="JABBWM010000108">
    <property type="protein sequence ID" value="KAG2089874.1"/>
    <property type="molecule type" value="Genomic_DNA"/>
</dbReference>
<proteinExistence type="predicted"/>
<name>A0A9P7ETB7_9AGAM</name>
<accession>A0A9P7ETB7</accession>
<dbReference type="Proteomes" id="UP000823399">
    <property type="component" value="Unassembled WGS sequence"/>
</dbReference>
<dbReference type="RefSeq" id="XP_041286049.1">
    <property type="nucleotide sequence ID" value="XM_041442464.1"/>
</dbReference>
<evidence type="ECO:0000313" key="2">
    <source>
        <dbReference type="EMBL" id="KAG2089874.1"/>
    </source>
</evidence>
<sequence>MSYKDNFNINGNSFAGTGYFTGILNENEGLSQHWHSIDWEDPLLYTMPLMRDELAALNNGLALPQCPTPVIADVSPEAHQLTPSSCALSRALSPADGESPPELHCDTNSSTWAARNPTRPMLHRWTPLPRLSDAQKASQKIKKDQRTAVTKHLHDAVAKHLQEQKNAVILLSLTHNITPKHIDNMISNQTKYHTARKVNLTNALIHAKAKEMDNDQPNGSRHILPKLHEMVAKDPDMQDLTRDEKAAYVAALSEHHEKKGVKFISPSSIGTVSKIHKLCDMLRAKPCKKCSDAGIPRKCKGAPTTGQGNKENRRPSKKVKKNTSTQHQEATKSTEFVMLSEDEDEDKDNAKYALATTSKILDVYSSNGATGYNIGCSYSKTVAASSISTKASAKHHRFLVNTFHGHTHNHQCQIQYHLLYQEGLGIEDLETCKRIFSASNAVAPVICHASYFHWLQFNKLHFDQWDLDKYSELSKFIYNNYKQALHIVNELSPAVQELKTLATETKEDIEKMTYVKALESLASAEAKYRSVTSVQFLSYSLTDFMPTQGLRKSVQTVARAREAEHSAAYCSCFIRVVEHLEGLVVKRLFELAKANLAGTSYKLRQHISNAITQRSAAIHAALDKYNDLAPLQNPPQLTLTYHEQDLLSKPWASKTNCEVAAKYFKVVRAHEELARLNVEVVWLHAWVNDEDTHLSSVARSLSETDPALAYKIQCWFEECHQVNNIHCTKLEAIYDLPGYNGLIQASKKRREGKDGDHVEWVLGDLEGSSTILVDEDDVLCDKDNHLDACMSE</sequence>
<evidence type="ECO:0000313" key="3">
    <source>
        <dbReference type="Proteomes" id="UP000823399"/>
    </source>
</evidence>
<evidence type="ECO:0000256" key="1">
    <source>
        <dbReference type="SAM" id="MobiDB-lite"/>
    </source>
</evidence>
<feature type="region of interest" description="Disordered" evidence="1">
    <location>
        <begin position="90"/>
        <end position="123"/>
    </location>
</feature>
<protein>
    <submittedName>
        <fullName evidence="2">Uncharacterized protein</fullName>
    </submittedName>
</protein>
<dbReference type="Pfam" id="PF18758">
    <property type="entry name" value="KDZ"/>
    <property type="match status" value="1"/>
</dbReference>